<sequence>MARKFKSRPAVPDRLTLYQDITNQIIAELEAGRVPWVQPWASAKAPLQMPHNASSSRCYSGINILILWHAVVSRGFSSNAFLTFRQALELGGNVCKGATGTTVVYAHRFTPGDERRQAAEEGRTPGTIPFLKRFTVFNLDQCEGLPDAYTAAIPRPDPDQILPEAETLIKATGADFRIGGDQAYYDVANDRVCVPPPSRYFDPINWNRTAFHELGHWTGSKERLDRDQSGRFGSETYGREELVAEMAGAFVCAALGIEPTVRHSDYIGAWLDIMRADDRAIVRAASAASKAADYLLAFRDAPGIEARSAPTERRAA</sequence>
<proteinExistence type="predicted"/>
<dbReference type="InterPro" id="IPR017113">
    <property type="entry name" value="Antirestriction_ArdC"/>
</dbReference>
<dbReference type="PIRSF" id="PIRSF037112">
    <property type="entry name" value="Antirestriction_ArdC"/>
    <property type="match status" value="1"/>
</dbReference>
<dbReference type="OrthoDB" id="9792687at2"/>
<dbReference type="Proteomes" id="UP000035287">
    <property type="component" value="Chromosome"/>
</dbReference>
<dbReference type="STRING" id="1348774.AB433_15745"/>
<dbReference type="AlphaFoldDB" id="A0A0G3XKJ1"/>
<dbReference type="EMBL" id="CP011770">
    <property type="protein sequence ID" value="AKM11094.1"/>
    <property type="molecule type" value="Genomic_DNA"/>
</dbReference>
<name>A0A0G3XKJ1_9SPHN</name>
<dbReference type="RefSeq" id="WP_047822333.1">
    <property type="nucleotide sequence ID" value="NZ_CP011770.1"/>
</dbReference>
<evidence type="ECO:0000313" key="1">
    <source>
        <dbReference type="EMBL" id="AKM11094.1"/>
    </source>
</evidence>
<dbReference type="PATRIC" id="fig|1348774.3.peg.3310"/>
<dbReference type="InterPro" id="IPR041459">
    <property type="entry name" value="MPTase-PolyVal"/>
</dbReference>
<dbReference type="KEGG" id="cna:AB433_15745"/>
<organism evidence="1 2">
    <name type="scientific">Croceicoccus naphthovorans</name>
    <dbReference type="NCBI Taxonomy" id="1348774"/>
    <lineage>
        <taxon>Bacteria</taxon>
        <taxon>Pseudomonadati</taxon>
        <taxon>Pseudomonadota</taxon>
        <taxon>Alphaproteobacteria</taxon>
        <taxon>Sphingomonadales</taxon>
        <taxon>Erythrobacteraceae</taxon>
        <taxon>Croceicoccus</taxon>
    </lineage>
</organism>
<dbReference type="GO" id="GO:0003697">
    <property type="term" value="F:single-stranded DNA binding"/>
    <property type="evidence" value="ECO:0007669"/>
    <property type="project" value="InterPro"/>
</dbReference>
<gene>
    <name evidence="1" type="ORF">AB433_15745</name>
</gene>
<reference evidence="1 2" key="1">
    <citation type="submission" date="2015-06" db="EMBL/GenBank/DDBJ databases">
        <authorList>
            <person name="Zeng Y."/>
            <person name="Huang Y."/>
        </authorList>
    </citation>
    <scope>NUCLEOTIDE SEQUENCE [LARGE SCALE GENOMIC DNA]</scope>
    <source>
        <strain evidence="1 2">PQ-2</strain>
    </source>
</reference>
<dbReference type="Pfam" id="PF18818">
    <property type="entry name" value="MPTase-PolyVal"/>
    <property type="match status" value="1"/>
</dbReference>
<keyword evidence="2" id="KW-1185">Reference proteome</keyword>
<accession>A0A0G3XKJ1</accession>
<evidence type="ECO:0000313" key="2">
    <source>
        <dbReference type="Proteomes" id="UP000035287"/>
    </source>
</evidence>
<dbReference type="Pfam" id="PF08401">
    <property type="entry name" value="ArdcN"/>
    <property type="match status" value="1"/>
</dbReference>
<dbReference type="InterPro" id="IPR013610">
    <property type="entry name" value="ArdC_N"/>
</dbReference>
<protein>
    <submittedName>
        <fullName evidence="1">Antirepressor</fullName>
    </submittedName>
</protein>